<dbReference type="CDD" id="cd06121">
    <property type="entry name" value="cupin_YML079wp"/>
    <property type="match status" value="1"/>
</dbReference>
<evidence type="ECO:0000313" key="3">
    <source>
        <dbReference type="Proteomes" id="UP000315751"/>
    </source>
</evidence>
<dbReference type="InterPro" id="IPR014710">
    <property type="entry name" value="RmlC-like_jellyroll"/>
</dbReference>
<dbReference type="Proteomes" id="UP000315751">
    <property type="component" value="Unassembled WGS sequence"/>
</dbReference>
<gene>
    <name evidence="2" type="ORF">FBZ90_102193</name>
</gene>
<feature type="domain" description="DUF985" evidence="1">
    <location>
        <begin position="9"/>
        <end position="137"/>
    </location>
</feature>
<proteinExistence type="predicted"/>
<accession>A0A560HFN4</accession>
<organism evidence="2 3">
    <name type="scientific">Nitrospirillum amazonense</name>
    <dbReference type="NCBI Taxonomy" id="28077"/>
    <lineage>
        <taxon>Bacteria</taxon>
        <taxon>Pseudomonadati</taxon>
        <taxon>Pseudomonadota</taxon>
        <taxon>Alphaproteobacteria</taxon>
        <taxon>Rhodospirillales</taxon>
        <taxon>Azospirillaceae</taxon>
        <taxon>Nitrospirillum</taxon>
    </lineage>
</organism>
<dbReference type="SUPFAM" id="SSF51182">
    <property type="entry name" value="RmlC-like cupins"/>
    <property type="match status" value="1"/>
</dbReference>
<dbReference type="Gene3D" id="2.60.120.10">
    <property type="entry name" value="Jelly Rolls"/>
    <property type="match status" value="1"/>
</dbReference>
<dbReference type="EMBL" id="VITR01000002">
    <property type="protein sequence ID" value="TWB45238.1"/>
    <property type="molecule type" value="Genomic_DNA"/>
</dbReference>
<sequence>MDAPLNADSIIRLLDLKPHPEGGHYVETYRHTPAQGGRGSSTAIYFLLKAGERSHWHRVLDADEVWHWHAGAPLRLSLSADGLATTDLMLGANLIAGQRPQGVVPAGQWQAAESLGAWTLVGCTVAPAFEFQAFEMAPAGWAPGNGHPADGGSA</sequence>
<keyword evidence="3" id="KW-1185">Reference proteome</keyword>
<dbReference type="InterPro" id="IPR039935">
    <property type="entry name" value="YML079W-like"/>
</dbReference>
<dbReference type="InterPro" id="IPR011051">
    <property type="entry name" value="RmlC_Cupin_sf"/>
</dbReference>
<protein>
    <recommendedName>
        <fullName evidence="1">DUF985 domain-containing protein</fullName>
    </recommendedName>
</protein>
<comment type="caution">
    <text evidence="2">The sequence shown here is derived from an EMBL/GenBank/DDBJ whole genome shotgun (WGS) entry which is preliminary data.</text>
</comment>
<dbReference type="PANTHER" id="PTHR33387:SF3">
    <property type="entry name" value="DUF985 DOMAIN-CONTAINING PROTEIN"/>
    <property type="match status" value="1"/>
</dbReference>
<dbReference type="AlphaFoldDB" id="A0A560HFN4"/>
<dbReference type="PANTHER" id="PTHR33387">
    <property type="entry name" value="RMLC-LIKE JELLY ROLL FOLD PROTEIN"/>
    <property type="match status" value="1"/>
</dbReference>
<dbReference type="InterPro" id="IPR009327">
    <property type="entry name" value="Cupin_DUF985"/>
</dbReference>
<evidence type="ECO:0000313" key="2">
    <source>
        <dbReference type="EMBL" id="TWB45238.1"/>
    </source>
</evidence>
<dbReference type="RefSeq" id="WP_246130132.1">
    <property type="nucleotide sequence ID" value="NZ_VITR01000002.1"/>
</dbReference>
<evidence type="ECO:0000259" key="1">
    <source>
        <dbReference type="Pfam" id="PF06172"/>
    </source>
</evidence>
<name>A0A560HFN4_9PROT</name>
<reference evidence="2 3" key="1">
    <citation type="submission" date="2019-06" db="EMBL/GenBank/DDBJ databases">
        <title>Genomic Encyclopedia of Type Strains, Phase IV (KMG-V): Genome sequencing to study the core and pangenomes of soil and plant-associated prokaryotes.</title>
        <authorList>
            <person name="Whitman W."/>
        </authorList>
    </citation>
    <scope>NUCLEOTIDE SEQUENCE [LARGE SCALE GENOMIC DNA]</scope>
    <source>
        <strain evidence="2 3">BR 11622</strain>
    </source>
</reference>
<dbReference type="Pfam" id="PF06172">
    <property type="entry name" value="Cupin_5"/>
    <property type="match status" value="1"/>
</dbReference>